<dbReference type="CTD" id="27"/>
<evidence type="ECO:0000256" key="22">
    <source>
        <dbReference type="ARBA" id="ARBA00051245"/>
    </source>
</evidence>
<dbReference type="PROSITE" id="PS50011">
    <property type="entry name" value="PROTEIN_KINASE_DOM"/>
    <property type="match status" value="1"/>
</dbReference>
<dbReference type="InterPro" id="IPR036860">
    <property type="entry name" value="SH2_dom_sf"/>
</dbReference>
<evidence type="ECO:0000256" key="1">
    <source>
        <dbReference type="ARBA" id="ARBA00001936"/>
    </source>
</evidence>
<gene>
    <name evidence="32 34" type="primary">ABL2</name>
</gene>
<dbReference type="Pfam" id="PF08919">
    <property type="entry name" value="F_actin_bind"/>
    <property type="match status" value="1"/>
</dbReference>
<dbReference type="SMART" id="SM00219">
    <property type="entry name" value="TyrKc"/>
    <property type="match status" value="1"/>
</dbReference>
<dbReference type="PANTHER" id="PTHR24418">
    <property type="entry name" value="TYROSINE-PROTEIN KINASE"/>
    <property type="match status" value="1"/>
</dbReference>
<dbReference type="GO" id="GO:0015629">
    <property type="term" value="C:actin cytoskeleton"/>
    <property type="evidence" value="ECO:0007669"/>
    <property type="project" value="UniProtKB-ARBA"/>
</dbReference>
<dbReference type="Gene3D" id="2.30.30.40">
    <property type="entry name" value="SH3 Domains"/>
    <property type="match status" value="1"/>
</dbReference>
<evidence type="ECO:0000313" key="34">
    <source>
        <dbReference type="VGNC" id="VGNC:50227"/>
    </source>
</evidence>
<dbReference type="FunFam" id="2.30.30.40:FF:000010">
    <property type="entry name" value="Tyrosine-protein kinase"/>
    <property type="match status" value="1"/>
</dbReference>
<sequence>MVFGMVLLPPNCYGRDQDTSLCCLCHEASETALPSLTEALHRPYGCDVEPQALNEAIRWSSKENLLGATESDPNLFVALYDFVASGDNTLSITKGEKLRVLGYNQNGEWSEVRSKNGQGWVPSNYITPVNSLEKHSWYHGPVSRSAAEYLLSSLINGSFLVRESESSPGQLSISLRYEGRVYHYRINTTTDGKVYVTAESRFSTLAELVHHHSTVADGLVTTLHYPAPKCNKPTVYGVSPIHDKWEMERTDITMKHKLGGGQYGEVYVGVWKKYSLTVAVKTLKEDTMEVEEFLKEAAVMKEIKHPNLVQLLGVCTLEPPFYIVTEYMPYGNLLDYLRECNREEVTAVVLLYMATQISSAMEYLEKKNFIHRDLAARNCLVGENHVVKVADFGLSRLMTGDTYTAHAGAKFPIKWTAPESLAYNTFSIKSDVWAFGVLLWEIATYGMSPYPGIDLSQVYDLLEKGYRMEQPEGCPPKVYELMRACWKWSPADRPSFAETHQAFETMFHDSSISEEVAEELGRAAAASSVVPYLPRLPLLPSKTRTLKKQGENKENIEGAQDATEDSASSSAPGFIRSAQAPSGSPALPRKQRDKSPSSLLEDAKETCFTRDRKGGFFSSFMKKRNAPTPPKRSSSFREMENQPHKKYELTGLPEQDRMAMTLPRNCQRSKLQLERTVSTSSQPEENVDRANDTLPKKSEEGAAPTRERPKAKLLPRGGTALPLRTPSGDPATTEKDSPGLGVAGVAAAPKSKERNGGARLGMAGVPEDGEQTGWASPAKTAAVLPTTHNHKVPVLISPTLKHTPADVQLIGTDSQGNKFKLLSEHQVTSSGDKDRPRRVKPKCAPPPPPVMRLLQHPSVCSDSTEEPAAPTAVQPKSETQEGGKKAAPGAVPTSGKAGRPVMPPPQVPLPTSSGSPAKMANGTAGTKVALRKTKQAAEKISADKISKEALLECADLLSSAITEPVPNSQLVDTGHQLLDYCSGYVDCIPQTRNKFAFREAVSKLELSLQELQVSSAAAGVPGANPVLNNLLSCVQEISDVVQR</sequence>
<feature type="region of interest" description="Disordered" evidence="28">
    <location>
        <begin position="543"/>
        <end position="606"/>
    </location>
</feature>
<dbReference type="FunFam" id="3.30.200.20:FF:000037">
    <property type="entry name" value="Tyrosine-protein kinase"/>
    <property type="match status" value="1"/>
</dbReference>
<dbReference type="GO" id="GO:0005737">
    <property type="term" value="C:cytoplasm"/>
    <property type="evidence" value="ECO:0007669"/>
    <property type="project" value="UniProtKB-ARBA"/>
</dbReference>
<dbReference type="AlphaFoldDB" id="A0A3Q1MGX4"/>
<evidence type="ECO:0000259" key="29">
    <source>
        <dbReference type="PROSITE" id="PS50001"/>
    </source>
</evidence>
<dbReference type="FunFam" id="3.30.505.10:FF:000004">
    <property type="entry name" value="Tyrosine-protein kinase"/>
    <property type="match status" value="1"/>
</dbReference>
<evidence type="ECO:0000256" key="18">
    <source>
        <dbReference type="ARBA" id="ARBA00023137"/>
    </source>
</evidence>
<feature type="compositionally biased region" description="Polar residues" evidence="28">
    <location>
        <begin position="664"/>
        <end position="684"/>
    </location>
</feature>
<dbReference type="InterPro" id="IPR008266">
    <property type="entry name" value="Tyr_kinase_AS"/>
</dbReference>
<dbReference type="PROSITE" id="PS50001">
    <property type="entry name" value="SH2"/>
    <property type="match status" value="1"/>
</dbReference>
<evidence type="ECO:0000256" key="6">
    <source>
        <dbReference type="ARBA" id="ARBA00022553"/>
    </source>
</evidence>
<dbReference type="VEuPathDB" id="HostDB:ENSBTAG00000015026"/>
<keyword evidence="12 26" id="KW-0067">ATP-binding</keyword>
<keyword evidence="11 27" id="KW-0418">Kinase</keyword>
<feature type="compositionally biased region" description="Basic and acidic residues" evidence="28">
    <location>
        <begin position="686"/>
        <end position="710"/>
    </location>
</feature>
<feature type="domain" description="SH3" evidence="30">
    <location>
        <begin position="71"/>
        <end position="131"/>
    </location>
</feature>
<keyword evidence="18 27" id="KW-0829">Tyrosine-protein kinase</keyword>
<keyword evidence="15" id="KW-0130">Cell adhesion</keyword>
<evidence type="ECO:0000259" key="30">
    <source>
        <dbReference type="PROSITE" id="PS50002"/>
    </source>
</evidence>
<dbReference type="CDD" id="cd11850">
    <property type="entry name" value="SH3_Abl"/>
    <property type="match status" value="1"/>
</dbReference>
<dbReference type="GO" id="GO:0007165">
    <property type="term" value="P:signal transduction"/>
    <property type="evidence" value="ECO:0007669"/>
    <property type="project" value="UniProtKB-ARBA"/>
</dbReference>
<dbReference type="GeneTree" id="ENSGT00940000153838"/>
<dbReference type="CDD" id="cd05052">
    <property type="entry name" value="PTKc_Abl"/>
    <property type="match status" value="1"/>
</dbReference>
<keyword evidence="8" id="KW-0519">Myristate</keyword>
<feature type="region of interest" description="Disordered" evidence="28">
    <location>
        <begin position="825"/>
        <end position="921"/>
    </location>
</feature>
<evidence type="ECO:0000256" key="12">
    <source>
        <dbReference type="ARBA" id="ARBA00022840"/>
    </source>
</evidence>
<dbReference type="Ensembl" id="ENSBTAT00000068633.2">
    <property type="protein sequence ID" value="ENSBTAP00000073491.1"/>
    <property type="gene ID" value="ENSBTAG00000015026.8"/>
</dbReference>
<dbReference type="InterPro" id="IPR001245">
    <property type="entry name" value="Ser-Thr/Tyr_kinase_cat_dom"/>
</dbReference>
<comment type="cofactor">
    <cofactor evidence="2">
        <name>Mg(2+)</name>
        <dbReference type="ChEBI" id="CHEBI:18420"/>
    </cofactor>
</comment>
<dbReference type="GO" id="GO:2000145">
    <property type="term" value="P:regulation of cell motility"/>
    <property type="evidence" value="ECO:0007669"/>
    <property type="project" value="UniProtKB-ARBA"/>
</dbReference>
<comment type="cofactor">
    <cofactor evidence="1">
        <name>Mn(2+)</name>
        <dbReference type="ChEBI" id="CHEBI:29035"/>
    </cofactor>
</comment>
<dbReference type="InterPro" id="IPR036028">
    <property type="entry name" value="SH3-like_dom_sf"/>
</dbReference>
<accession>A0A3Q1MGX4</accession>
<name>A0A3Q1MGX4_BOVIN</name>
<dbReference type="Gene3D" id="1.20.120.330">
    <property type="entry name" value="Nucleotidyltransferases domain 2"/>
    <property type="match status" value="1"/>
</dbReference>
<reference evidence="32" key="3">
    <citation type="submission" date="2025-09" db="UniProtKB">
        <authorList>
            <consortium name="Ensembl"/>
        </authorList>
    </citation>
    <scope>IDENTIFICATION</scope>
    <source>
        <strain evidence="32">Hereford</strain>
    </source>
</reference>
<evidence type="ECO:0000256" key="7">
    <source>
        <dbReference type="ARBA" id="ARBA00022679"/>
    </source>
</evidence>
<keyword evidence="10 26" id="KW-0547">Nucleotide-binding</keyword>
<dbReference type="CDD" id="cd09935">
    <property type="entry name" value="SH2_ABL"/>
    <property type="match status" value="1"/>
</dbReference>
<evidence type="ECO:0000259" key="31">
    <source>
        <dbReference type="PROSITE" id="PS50011"/>
    </source>
</evidence>
<evidence type="ECO:0000256" key="4">
    <source>
        <dbReference type="ARBA" id="ARBA00022443"/>
    </source>
</evidence>
<evidence type="ECO:0000256" key="8">
    <source>
        <dbReference type="ARBA" id="ARBA00022707"/>
    </source>
</evidence>
<feature type="domain" description="Protein kinase" evidence="31">
    <location>
        <begin position="252"/>
        <end position="503"/>
    </location>
</feature>
<dbReference type="GO" id="GO:0004715">
    <property type="term" value="F:non-membrane spanning protein tyrosine kinase activity"/>
    <property type="evidence" value="ECO:0007669"/>
    <property type="project" value="UniProtKB-EC"/>
</dbReference>
<dbReference type="InterPro" id="IPR035837">
    <property type="entry name" value="ABL_SH2"/>
</dbReference>
<dbReference type="InterPro" id="IPR020635">
    <property type="entry name" value="Tyr_kinase_cat_dom"/>
</dbReference>
<feature type="binding site" evidence="26">
    <location>
        <position position="281"/>
    </location>
    <ligand>
        <name>ATP</name>
        <dbReference type="ChEBI" id="CHEBI:30616"/>
    </ligand>
</feature>
<evidence type="ECO:0000256" key="10">
    <source>
        <dbReference type="ARBA" id="ARBA00022741"/>
    </source>
</evidence>
<comment type="similarity">
    <text evidence="27">Belongs to the protein kinase superfamily. Tyr protein kinase family.</text>
</comment>
<dbReference type="Pfam" id="PF00018">
    <property type="entry name" value="SH3_1"/>
    <property type="match status" value="1"/>
</dbReference>
<dbReference type="InterPro" id="IPR000980">
    <property type="entry name" value="SH2"/>
</dbReference>
<dbReference type="InterPro" id="IPR011009">
    <property type="entry name" value="Kinase-like_dom_sf"/>
</dbReference>
<dbReference type="InterPro" id="IPR015015">
    <property type="entry name" value="F-actin-binding"/>
</dbReference>
<dbReference type="GeneID" id="511845"/>
<dbReference type="SMART" id="SM00808">
    <property type="entry name" value="FABD"/>
    <property type="match status" value="1"/>
</dbReference>
<evidence type="ECO:0000313" key="33">
    <source>
        <dbReference type="Proteomes" id="UP000009136"/>
    </source>
</evidence>
<dbReference type="GO" id="GO:0010976">
    <property type="term" value="P:positive regulation of neuron projection development"/>
    <property type="evidence" value="ECO:0007669"/>
    <property type="project" value="UniProtKB-ARBA"/>
</dbReference>
<keyword evidence="17 24" id="KW-0727">SH2 domain</keyword>
<dbReference type="PROSITE" id="PS50002">
    <property type="entry name" value="SH3"/>
    <property type="match status" value="1"/>
</dbReference>
<dbReference type="Bgee" id="ENSBTAG00000015026">
    <property type="expression patterns" value="Expressed in monocyte and 101 other cell types or tissues"/>
</dbReference>
<reference evidence="32" key="2">
    <citation type="submission" date="2025-08" db="UniProtKB">
        <authorList>
            <consortium name="Ensembl"/>
        </authorList>
    </citation>
    <scope>IDENTIFICATION</scope>
    <source>
        <strain evidence="32">Hereford</strain>
    </source>
</reference>
<dbReference type="EC" id="2.7.10.2" evidence="27"/>
<evidence type="ECO:0000256" key="13">
    <source>
        <dbReference type="ARBA" id="ARBA00022842"/>
    </source>
</evidence>
<evidence type="ECO:0000256" key="16">
    <source>
        <dbReference type="ARBA" id="ARBA00022990"/>
    </source>
</evidence>
<evidence type="ECO:0000256" key="15">
    <source>
        <dbReference type="ARBA" id="ARBA00022889"/>
    </source>
</evidence>
<dbReference type="Gene3D" id="3.30.505.10">
    <property type="entry name" value="SH2 domain"/>
    <property type="match status" value="1"/>
</dbReference>
<dbReference type="OrthoDB" id="98077at2759"/>
<evidence type="ECO:0000256" key="3">
    <source>
        <dbReference type="ARBA" id="ARBA00004245"/>
    </source>
</evidence>
<dbReference type="Gene3D" id="3.30.200.20">
    <property type="entry name" value="Phosphorylase Kinase, domain 1"/>
    <property type="match status" value="1"/>
</dbReference>
<comment type="catalytic activity">
    <reaction evidence="22 27">
        <text>L-tyrosyl-[protein] + ATP = O-phospho-L-tyrosyl-[protein] + ADP + H(+)</text>
        <dbReference type="Rhea" id="RHEA:10596"/>
        <dbReference type="Rhea" id="RHEA-COMP:10136"/>
        <dbReference type="Rhea" id="RHEA-COMP:20101"/>
        <dbReference type="ChEBI" id="CHEBI:15378"/>
        <dbReference type="ChEBI" id="CHEBI:30616"/>
        <dbReference type="ChEBI" id="CHEBI:46858"/>
        <dbReference type="ChEBI" id="CHEBI:61978"/>
        <dbReference type="ChEBI" id="CHEBI:456216"/>
        <dbReference type="EC" id="2.7.10.2"/>
    </reaction>
</comment>
<dbReference type="GO" id="GO:0005524">
    <property type="term" value="F:ATP binding"/>
    <property type="evidence" value="ECO:0007669"/>
    <property type="project" value="UniProtKB-UniRule"/>
</dbReference>
<keyword evidence="33" id="KW-1185">Reference proteome</keyword>
<dbReference type="GO" id="GO:0000287">
    <property type="term" value="F:magnesium ion binding"/>
    <property type="evidence" value="ECO:0007669"/>
    <property type="project" value="UniProtKB-ARBA"/>
</dbReference>
<evidence type="ECO:0000313" key="32">
    <source>
        <dbReference type="Ensembl" id="ENSBTAP00000073491.1"/>
    </source>
</evidence>
<dbReference type="InterPro" id="IPR001452">
    <property type="entry name" value="SH3_domain"/>
</dbReference>
<reference evidence="32" key="1">
    <citation type="submission" date="2018-03" db="EMBL/GenBank/DDBJ databases">
        <title>ARS-UCD1.2.</title>
        <authorList>
            <person name="Rosen B.D."/>
            <person name="Bickhart D.M."/>
            <person name="Koren S."/>
            <person name="Schnabel R.D."/>
            <person name="Hall R."/>
            <person name="Zimin A."/>
            <person name="Dreischer C."/>
            <person name="Schultheiss S."/>
            <person name="Schroeder S.G."/>
            <person name="Elsik C.G."/>
            <person name="Couldrey C."/>
            <person name="Liu G.E."/>
            <person name="Van Tassell C.P."/>
            <person name="Phillippy A.M."/>
            <person name="Smith T.P.L."/>
            <person name="Medrano J.F."/>
        </authorList>
    </citation>
    <scope>NUCLEOTIDE SEQUENCE [LARGE SCALE GENOMIC DNA]</scope>
    <source>
        <strain evidence="32">Hereford</strain>
    </source>
</reference>
<dbReference type="PROSITE" id="PS00109">
    <property type="entry name" value="PROTEIN_KINASE_TYR"/>
    <property type="match status" value="1"/>
</dbReference>
<dbReference type="FunFam" id="1.20.120.330:FF:000003">
    <property type="entry name" value="Tyrosine-protein kinase"/>
    <property type="match status" value="1"/>
</dbReference>
<keyword evidence="13" id="KW-0460">Magnesium</keyword>
<organism evidence="32 33">
    <name type="scientific">Bos taurus</name>
    <name type="common">Bovine</name>
    <dbReference type="NCBI Taxonomy" id="9913"/>
    <lineage>
        <taxon>Eukaryota</taxon>
        <taxon>Metazoa</taxon>
        <taxon>Chordata</taxon>
        <taxon>Craniata</taxon>
        <taxon>Vertebrata</taxon>
        <taxon>Euteleostomi</taxon>
        <taxon>Mammalia</taxon>
        <taxon>Eutheria</taxon>
        <taxon>Laurasiatheria</taxon>
        <taxon>Artiodactyla</taxon>
        <taxon>Ruminantia</taxon>
        <taxon>Pecora</taxon>
        <taxon>Bovidae</taxon>
        <taxon>Bovinae</taxon>
        <taxon>Bos</taxon>
    </lineage>
</organism>
<evidence type="ECO:0000256" key="2">
    <source>
        <dbReference type="ARBA" id="ARBA00001946"/>
    </source>
</evidence>
<feature type="compositionally biased region" description="Basic and acidic residues" evidence="28">
    <location>
        <begin position="635"/>
        <end position="644"/>
    </location>
</feature>
<keyword evidence="19" id="KW-0464">Manganese</keyword>
<dbReference type="InterPro" id="IPR000719">
    <property type="entry name" value="Prot_kinase_dom"/>
</dbReference>
<keyword evidence="14" id="KW-0832">Ubl conjugation</keyword>
<keyword evidence="9" id="KW-0479">Metal-binding</keyword>
<evidence type="ECO:0000256" key="27">
    <source>
        <dbReference type="RuleBase" id="RU362096"/>
    </source>
</evidence>
<protein>
    <recommendedName>
        <fullName evidence="27">Tyrosine-protein kinase</fullName>
        <ecNumber evidence="27">2.7.10.2</ecNumber>
    </recommendedName>
</protein>
<dbReference type="FunFam" id="1.10.510.10:FF:000070">
    <property type="entry name" value="Tyrosine-protein kinase"/>
    <property type="match status" value="1"/>
</dbReference>
<evidence type="ECO:0000256" key="25">
    <source>
        <dbReference type="PROSITE-ProRule" id="PRU00192"/>
    </source>
</evidence>
<dbReference type="VGNC" id="VGNC:50227">
    <property type="gene designation" value="ABL2"/>
</dbReference>
<feature type="region of interest" description="Disordered" evidence="28">
    <location>
        <begin position="618"/>
        <end position="644"/>
    </location>
</feature>
<dbReference type="Pfam" id="PF07714">
    <property type="entry name" value="PK_Tyr_Ser-Thr"/>
    <property type="match status" value="1"/>
</dbReference>
<evidence type="ECO:0000256" key="23">
    <source>
        <dbReference type="ARBA" id="ARBA00064245"/>
    </source>
</evidence>
<dbReference type="SUPFAM" id="SSF56112">
    <property type="entry name" value="Protein kinase-like (PK-like)"/>
    <property type="match status" value="1"/>
</dbReference>
<dbReference type="GO" id="GO:0030145">
    <property type="term" value="F:manganese ion binding"/>
    <property type="evidence" value="ECO:0007669"/>
    <property type="project" value="UniProtKB-ARBA"/>
</dbReference>
<dbReference type="Pfam" id="PF00017">
    <property type="entry name" value="SH2"/>
    <property type="match status" value="1"/>
</dbReference>
<evidence type="ECO:0000256" key="9">
    <source>
        <dbReference type="ARBA" id="ARBA00022723"/>
    </source>
</evidence>
<feature type="region of interest" description="Disordered" evidence="28">
    <location>
        <begin position="664"/>
        <end position="757"/>
    </location>
</feature>
<keyword evidence="21" id="KW-0449">Lipoprotein</keyword>
<evidence type="ECO:0000256" key="28">
    <source>
        <dbReference type="SAM" id="MobiDB-lite"/>
    </source>
</evidence>
<dbReference type="GO" id="GO:0007155">
    <property type="term" value="P:cell adhesion"/>
    <property type="evidence" value="ECO:0007669"/>
    <property type="project" value="UniProtKB-KW"/>
</dbReference>
<comment type="subunit">
    <text evidence="23">Interacts with PSMA7. Interacts with CTTN. Found in a complex with ABL1, ABL2, CRK and UNC119; leading to the inhibition of CRK phosphorylation by ABL kinases.</text>
</comment>
<keyword evidence="6" id="KW-0597">Phosphoprotein</keyword>
<dbReference type="SUPFAM" id="SSF50044">
    <property type="entry name" value="SH3-domain"/>
    <property type="match status" value="1"/>
</dbReference>
<dbReference type="Gene3D" id="1.10.510.10">
    <property type="entry name" value="Transferase(Phosphotransferase) domain 1"/>
    <property type="match status" value="1"/>
</dbReference>
<evidence type="ECO:0000256" key="20">
    <source>
        <dbReference type="ARBA" id="ARBA00023212"/>
    </source>
</evidence>
<keyword evidence="7 27" id="KW-0808">Transferase</keyword>
<keyword evidence="20" id="KW-0206">Cytoskeleton</keyword>
<dbReference type="RefSeq" id="XP_005217126.1">
    <property type="nucleotide sequence ID" value="XM_005217069.5"/>
</dbReference>
<dbReference type="PRINTS" id="PR00109">
    <property type="entry name" value="TYRKINASE"/>
</dbReference>
<feature type="domain" description="SH2" evidence="29">
    <location>
        <begin position="137"/>
        <end position="227"/>
    </location>
</feature>
<keyword evidence="5" id="KW-0963">Cytoplasm</keyword>
<dbReference type="SMART" id="SM00326">
    <property type="entry name" value="SH3"/>
    <property type="match status" value="1"/>
</dbReference>
<dbReference type="SMART" id="SM00252">
    <property type="entry name" value="SH2"/>
    <property type="match status" value="1"/>
</dbReference>
<comment type="subcellular location">
    <subcellularLocation>
        <location evidence="3">Cytoplasm</location>
        <location evidence="3">Cytoskeleton</location>
    </subcellularLocation>
</comment>
<dbReference type="InterPro" id="IPR050198">
    <property type="entry name" value="Non-receptor_tyrosine_kinases"/>
</dbReference>
<evidence type="ECO:0000256" key="14">
    <source>
        <dbReference type="ARBA" id="ARBA00022843"/>
    </source>
</evidence>
<keyword evidence="4 25" id="KW-0728">SH3 domain</keyword>
<dbReference type="PROSITE" id="PS00107">
    <property type="entry name" value="PROTEIN_KINASE_ATP"/>
    <property type="match status" value="1"/>
</dbReference>
<evidence type="ECO:0000256" key="5">
    <source>
        <dbReference type="ARBA" id="ARBA00022490"/>
    </source>
</evidence>
<evidence type="ECO:0000256" key="19">
    <source>
        <dbReference type="ARBA" id="ARBA00023211"/>
    </source>
</evidence>
<proteinExistence type="inferred from homology"/>
<evidence type="ECO:0000256" key="21">
    <source>
        <dbReference type="ARBA" id="ARBA00023288"/>
    </source>
</evidence>
<evidence type="ECO:0000256" key="26">
    <source>
        <dbReference type="PROSITE-ProRule" id="PRU10141"/>
    </source>
</evidence>
<keyword evidence="16" id="KW-0007">Acetylation</keyword>
<dbReference type="InterPro" id="IPR017441">
    <property type="entry name" value="Protein_kinase_ATP_BS"/>
</dbReference>
<dbReference type="PRINTS" id="PR00401">
    <property type="entry name" value="SH2DOMAIN"/>
</dbReference>
<evidence type="ECO:0000256" key="17">
    <source>
        <dbReference type="ARBA" id="ARBA00022999"/>
    </source>
</evidence>
<evidence type="ECO:0000256" key="24">
    <source>
        <dbReference type="PROSITE-ProRule" id="PRU00191"/>
    </source>
</evidence>
<dbReference type="Proteomes" id="UP000009136">
    <property type="component" value="Chromosome 16"/>
</dbReference>
<dbReference type="GO" id="GO:0030155">
    <property type="term" value="P:regulation of cell adhesion"/>
    <property type="evidence" value="ECO:0007669"/>
    <property type="project" value="UniProtKB-ARBA"/>
</dbReference>
<evidence type="ECO:0000256" key="11">
    <source>
        <dbReference type="ARBA" id="ARBA00022777"/>
    </source>
</evidence>
<dbReference type="SUPFAM" id="SSF55550">
    <property type="entry name" value="SH2 domain"/>
    <property type="match status" value="1"/>
</dbReference>